<dbReference type="PANTHER" id="PTHR21248">
    <property type="entry name" value="CARDIOLIPIN SYNTHASE"/>
    <property type="match status" value="1"/>
</dbReference>
<sequence>MIDIGSVIDGTFAWVWDHLLAIIGWIIAMIAFVVVPFRRPPAEARNWLLIFFALPWVALPIYWLIGRPRYAKQRRERVADLPGILERIARKTGFDQAQITPNLCEDNHSLANLAHGLGQFPAVDGNRIELLGDYHGTIDRIIADIDRARHHVNVEFYIFKSDRVGDRLMAALERANTRGVTCRVLLDALGSYGSVASIKHRLEAAGIEVHDILPLRRRLSSSRVDLRNHRKIVVVDGRVGYTGSQNIWAPEDHGRQANRELAVRVTGPLVVQLQAIFVCDWYLETLEELAEDAMFPPLDRGTGLAAQIIATGPDNPVGGMDLIVAQAMHNASEEIVIVTPYFVPNDSLLTAIRGAVLRGVRVRLITAAKCDQYLAGLAQRSYYEEILSLGAEIHLFGPEFLHAKHSRVDHEVAILGSSNMDMRSFELNAEIDLLCYDEAFAKDLQQVENGYLERSTPLSCDEWKHRPLMHKVLENAARMMSELI</sequence>
<dbReference type="NCBIfam" id="TIGR04265">
    <property type="entry name" value="bac_cardiolipin"/>
    <property type="match status" value="1"/>
</dbReference>
<comment type="caution">
    <text evidence="14">The sequence shown here is derived from an EMBL/GenBank/DDBJ whole genome shotgun (WGS) entry which is preliminary data.</text>
</comment>
<evidence type="ECO:0000256" key="11">
    <source>
        <dbReference type="NCBIfam" id="TIGR04265"/>
    </source>
</evidence>
<evidence type="ECO:0000256" key="12">
    <source>
        <dbReference type="SAM" id="Phobius"/>
    </source>
</evidence>
<evidence type="ECO:0000313" key="14">
    <source>
        <dbReference type="EMBL" id="MBY8337830.1"/>
    </source>
</evidence>
<dbReference type="InterPro" id="IPR025202">
    <property type="entry name" value="PLD-like_dom"/>
</dbReference>
<dbReference type="PANTHER" id="PTHR21248:SF22">
    <property type="entry name" value="PHOSPHOLIPASE D"/>
    <property type="match status" value="1"/>
</dbReference>
<evidence type="ECO:0000256" key="4">
    <source>
        <dbReference type="ARBA" id="ARBA00022475"/>
    </source>
</evidence>
<evidence type="ECO:0000313" key="15">
    <source>
        <dbReference type="Proteomes" id="UP000759298"/>
    </source>
</evidence>
<feature type="transmembrane region" description="Helical" evidence="12">
    <location>
        <begin position="12"/>
        <end position="35"/>
    </location>
</feature>
<dbReference type="CDD" id="cd09152">
    <property type="entry name" value="PLDc_EcCLS_like_1"/>
    <property type="match status" value="1"/>
</dbReference>
<keyword evidence="5" id="KW-0964">Secreted</keyword>
<dbReference type="InterPro" id="IPR001736">
    <property type="entry name" value="PLipase_D/transphosphatidylase"/>
</dbReference>
<name>A0ABS7PFH8_9SPHN</name>
<feature type="transmembrane region" description="Helical" evidence="12">
    <location>
        <begin position="47"/>
        <end position="65"/>
    </location>
</feature>
<dbReference type="PROSITE" id="PS50035">
    <property type="entry name" value="PLD"/>
    <property type="match status" value="2"/>
</dbReference>
<feature type="domain" description="PLD phosphodiesterase" evidence="13">
    <location>
        <begin position="397"/>
        <end position="424"/>
    </location>
</feature>
<evidence type="ECO:0000256" key="7">
    <source>
        <dbReference type="ARBA" id="ARBA00022692"/>
    </source>
</evidence>
<dbReference type="SUPFAM" id="SSF56024">
    <property type="entry name" value="Phospholipase D/nuclease"/>
    <property type="match status" value="2"/>
</dbReference>
<organism evidence="14 15">
    <name type="scientific">Alteriqipengyuania abyssalis</name>
    <dbReference type="NCBI Taxonomy" id="2860200"/>
    <lineage>
        <taxon>Bacteria</taxon>
        <taxon>Pseudomonadati</taxon>
        <taxon>Pseudomonadota</taxon>
        <taxon>Alphaproteobacteria</taxon>
        <taxon>Sphingomonadales</taxon>
        <taxon>Erythrobacteraceae</taxon>
        <taxon>Alteriqipengyuania</taxon>
    </lineage>
</organism>
<dbReference type="Proteomes" id="UP000759298">
    <property type="component" value="Unassembled WGS sequence"/>
</dbReference>
<keyword evidence="10 12" id="KW-0472">Membrane</keyword>
<keyword evidence="6" id="KW-0808">Transferase</keyword>
<dbReference type="Pfam" id="PF13091">
    <property type="entry name" value="PLDc_2"/>
    <property type="match status" value="2"/>
</dbReference>
<feature type="domain" description="PLD phosphodiesterase" evidence="13">
    <location>
        <begin position="224"/>
        <end position="247"/>
    </location>
</feature>
<evidence type="ECO:0000259" key="13">
    <source>
        <dbReference type="PROSITE" id="PS50035"/>
    </source>
</evidence>
<gene>
    <name evidence="14" type="primary">cls</name>
    <name evidence="14" type="ORF">KYN89_12330</name>
</gene>
<protein>
    <recommendedName>
        <fullName evidence="11">Cardiolipin synthase</fullName>
        <ecNumber evidence="11">2.7.8.-</ecNumber>
    </recommendedName>
</protein>
<dbReference type="EC" id="2.7.8.-" evidence="11"/>
<dbReference type="Gene3D" id="3.30.870.10">
    <property type="entry name" value="Endonuclease Chain A"/>
    <property type="match status" value="2"/>
</dbReference>
<dbReference type="SMART" id="SM00155">
    <property type="entry name" value="PLDc"/>
    <property type="match status" value="2"/>
</dbReference>
<dbReference type="RefSeq" id="WP_222825332.1">
    <property type="nucleotide sequence ID" value="NZ_JAHWXP010000003.1"/>
</dbReference>
<accession>A0ABS7PFH8</accession>
<keyword evidence="15" id="KW-1185">Reference proteome</keyword>
<evidence type="ECO:0000256" key="8">
    <source>
        <dbReference type="ARBA" id="ARBA00022737"/>
    </source>
</evidence>
<evidence type="ECO:0000256" key="2">
    <source>
        <dbReference type="ARBA" id="ARBA00004236"/>
    </source>
</evidence>
<comment type="subcellular location">
    <subcellularLocation>
        <location evidence="2">Cell membrane</location>
    </subcellularLocation>
    <subcellularLocation>
        <location evidence="3">Secreted</location>
    </subcellularLocation>
</comment>
<comment type="function">
    <text evidence="1">Could be a virulence factor.</text>
</comment>
<keyword evidence="7 12" id="KW-0812">Transmembrane</keyword>
<evidence type="ECO:0000256" key="6">
    <source>
        <dbReference type="ARBA" id="ARBA00022679"/>
    </source>
</evidence>
<keyword evidence="4" id="KW-1003">Cell membrane</keyword>
<evidence type="ECO:0000256" key="5">
    <source>
        <dbReference type="ARBA" id="ARBA00022525"/>
    </source>
</evidence>
<evidence type="ECO:0000256" key="9">
    <source>
        <dbReference type="ARBA" id="ARBA00022989"/>
    </source>
</evidence>
<reference evidence="14 15" key="1">
    <citation type="submission" date="2021-07" db="EMBL/GenBank/DDBJ databases">
        <title>Alteriqipengyuania abyssalis NZ-12B nov, sp.nov isolated from deep sea sponge in pacific ocean.</title>
        <authorList>
            <person name="Tareen S."/>
            <person name="Wink J."/>
        </authorList>
    </citation>
    <scope>NUCLEOTIDE SEQUENCE [LARGE SCALE GENOMIC DNA]</scope>
    <source>
        <strain evidence="14 15">NZ-12B</strain>
    </source>
</reference>
<proteinExistence type="predicted"/>
<dbReference type="InterPro" id="IPR022924">
    <property type="entry name" value="Cardiolipin_synthase"/>
</dbReference>
<keyword evidence="9 12" id="KW-1133">Transmembrane helix</keyword>
<evidence type="ECO:0000256" key="10">
    <source>
        <dbReference type="ARBA" id="ARBA00023136"/>
    </source>
</evidence>
<dbReference type="EMBL" id="JAHWXP010000003">
    <property type="protein sequence ID" value="MBY8337830.1"/>
    <property type="molecule type" value="Genomic_DNA"/>
</dbReference>
<keyword evidence="8" id="KW-0677">Repeat</keyword>
<evidence type="ECO:0000256" key="3">
    <source>
        <dbReference type="ARBA" id="ARBA00004613"/>
    </source>
</evidence>
<evidence type="ECO:0000256" key="1">
    <source>
        <dbReference type="ARBA" id="ARBA00003145"/>
    </source>
</evidence>
<dbReference type="CDD" id="cd09158">
    <property type="entry name" value="PLDc_EcCLS_like_2"/>
    <property type="match status" value="1"/>
</dbReference>